<dbReference type="OrthoDB" id="6627862at2"/>
<organism evidence="2 4">
    <name type="scientific">Raoultella terrigena</name>
    <name type="common">Klebsiella terrigena</name>
    <dbReference type="NCBI Taxonomy" id="577"/>
    <lineage>
        <taxon>Bacteria</taxon>
        <taxon>Pseudomonadati</taxon>
        <taxon>Pseudomonadota</taxon>
        <taxon>Gammaproteobacteria</taxon>
        <taxon>Enterobacterales</taxon>
        <taxon>Enterobacteriaceae</taxon>
        <taxon>Klebsiella/Raoultella group</taxon>
        <taxon>Raoultella</taxon>
    </lineage>
</organism>
<dbReference type="RefSeq" id="WP_115192739.1">
    <property type="nucleotide sequence ID" value="NZ_BJNO01000001.1"/>
</dbReference>
<evidence type="ECO:0000313" key="4">
    <source>
        <dbReference type="Proteomes" id="UP000339249"/>
    </source>
</evidence>
<gene>
    <name evidence="2" type="ORF">NCTC9185_00879</name>
    <name evidence="1" type="ORF">NCTC9997_03250</name>
</gene>
<sequence>MEKQYSIISLIKNKTITLMILFLIKITRTLRVSALAWYAGGRLSYRHAKALLNFASGIQRYSIRLLQFITTPAQKRGN</sequence>
<dbReference type="GeneID" id="57504941"/>
<reference evidence="2 4" key="1">
    <citation type="submission" date="2019-04" db="EMBL/GenBank/DDBJ databases">
        <authorList>
            <consortium name="Pathogen Informatics"/>
        </authorList>
    </citation>
    <scope>NUCLEOTIDE SEQUENCE [LARGE SCALE GENOMIC DNA]</scope>
    <source>
        <strain evidence="2 4">NCTC9185</strain>
        <strain evidence="1 3">NCTC9997</strain>
    </source>
</reference>
<dbReference type="Proteomes" id="UP000267630">
    <property type="component" value="Chromosome 3"/>
</dbReference>
<keyword evidence="3" id="KW-1185">Reference proteome</keyword>
<dbReference type="EMBL" id="LR134253">
    <property type="protein sequence ID" value="VED50455.1"/>
    <property type="molecule type" value="Genomic_DNA"/>
</dbReference>
<dbReference type="EMBL" id="CABDVU010000001">
    <property type="protein sequence ID" value="VTN08996.1"/>
    <property type="molecule type" value="Genomic_DNA"/>
</dbReference>
<proteinExistence type="predicted"/>
<name>A0A4U9CW78_RAOTE</name>
<evidence type="ECO:0000313" key="2">
    <source>
        <dbReference type="EMBL" id="VTN08996.1"/>
    </source>
</evidence>
<dbReference type="AlphaFoldDB" id="A0A4U9CW78"/>
<dbReference type="Proteomes" id="UP000339249">
    <property type="component" value="Unassembled WGS sequence"/>
</dbReference>
<accession>A0A4U9CW78</accession>
<evidence type="ECO:0000313" key="1">
    <source>
        <dbReference type="EMBL" id="VED50455.1"/>
    </source>
</evidence>
<evidence type="ECO:0000313" key="3">
    <source>
        <dbReference type="Proteomes" id="UP000267630"/>
    </source>
</evidence>
<protein>
    <submittedName>
        <fullName evidence="2">Uncharacterized protein</fullName>
    </submittedName>
</protein>